<dbReference type="Proteomes" id="UP000481153">
    <property type="component" value="Unassembled WGS sequence"/>
</dbReference>
<dbReference type="GO" id="GO:0016485">
    <property type="term" value="P:protein processing"/>
    <property type="evidence" value="ECO:0007669"/>
    <property type="project" value="TreeGrafter"/>
</dbReference>
<feature type="domain" description="Peptidase M16C associated" evidence="1">
    <location>
        <begin position="497"/>
        <end position="745"/>
    </location>
</feature>
<dbReference type="Pfam" id="PF00675">
    <property type="entry name" value="Peptidase_M16"/>
    <property type="match status" value="1"/>
</dbReference>
<dbReference type="InterPro" id="IPR007863">
    <property type="entry name" value="Peptidase_M16_C"/>
</dbReference>
<dbReference type="InterPro" id="IPR013578">
    <property type="entry name" value="Peptidase_M16C_assoc"/>
</dbReference>
<sequence>MWRLAQASRRGLAGQRALSSAPNFQVGSVVHGFEVLKKQTVPEYSITAIQLQHQATKAEYIHVDTVDTNNVFSINFRTPPYSSNGIAHILEHLVLCGSKQFPVRDPFFNMLKRSLNNFMNAMTANDHTMYPFATTNAKDFTNLMHVYLDAVFFPNLDRLDFSQEGHRIELDEHDKLVFKGVVLNEMKGVLSDSQTLFMTRLQQELMRGSVYEHVSGGDPADLTSLTYEELKAFHGAKYHPSNCLFYSYGHFPLADHLETVATRVLSHFTADNANPPPQPTIIQSLGTRPGPSGIRDIHLTGPDDGVSPTAAAQTKWCQSNIVPNVLTTDNYTCFVLRLLSYLLLHGASAPLYKALITSELAVDFAPGTGFDASTYNPTFGIGVEGFEMEQLDTIKGAIQSTLKQVVQDGFDDERIQALLHQIELSQKHIVGKFGMSLMRGLVQPWCHRGDDLIESLSINPILERFHKDMEANPRFLQDMLLEYIVKPHFESGVALLMTPSKTYVSELEAKERAKLDKIDATLTANDKIDLKQRAETLQAHQNQVPNIECLPTLTVHDIPTEQPRLDIEFHGDKMQFVPQTTNELTYVRLKFNVDHVPADLKWFLPLFSSMVGQLGTSKFAFDQLPTVLQNVCGGVSCAYLVSPDTHDVQQKYTEALMVETLCLPQHLDSTLGLVRDIFQDTQYSSQDNLPQIKTLLIGAAAAANASVASSGHSLASSRAQLGLTSHATLIECTRGLTSMEALQLWAQAVESDPSALELLGKLFFQLSVLCFQPNAMQASVVTEPHLISTVENHLDRMTWSLPTPMSPNEVKLNGGLLPSIPQALDKAFFGFPISVNFNVHAFQSVALFHHDHAPFTILAQVLSSCFLHQHVRERGGAYGCGASQGEGVFTMSSYFDPHTTRTFNAYKEAIEYAVNGGYSDRDVNEAILSTFSGLDAPQAPSAKGKGTFTRGFTHDQLQQRRLDLLQVTRTDLMRVANDYLLKNPTQHLAGVGKQENRDHMVAQGFQ</sequence>
<dbReference type="EMBL" id="VJMJ01000216">
    <property type="protein sequence ID" value="KAF0726428.1"/>
    <property type="molecule type" value="Genomic_DNA"/>
</dbReference>
<gene>
    <name evidence="2" type="ORF">Ae201684_015316</name>
</gene>
<keyword evidence="3" id="KW-1185">Reference proteome</keyword>
<dbReference type="SMART" id="SM01264">
    <property type="entry name" value="M16C_associated"/>
    <property type="match status" value="1"/>
</dbReference>
<dbReference type="InterPro" id="IPR011765">
    <property type="entry name" value="Pept_M16_N"/>
</dbReference>
<dbReference type="FunFam" id="3.30.830.10:FF:000057">
    <property type="entry name" value="Pitrilysin-like metalloprotease"/>
    <property type="match status" value="1"/>
</dbReference>
<dbReference type="Pfam" id="PF05193">
    <property type="entry name" value="Peptidase_M16_C"/>
    <property type="match status" value="1"/>
</dbReference>
<dbReference type="GO" id="GO:0046872">
    <property type="term" value="F:metal ion binding"/>
    <property type="evidence" value="ECO:0007669"/>
    <property type="project" value="InterPro"/>
</dbReference>
<dbReference type="Pfam" id="PF08367">
    <property type="entry name" value="M16C_assoc"/>
    <property type="match status" value="1"/>
</dbReference>
<dbReference type="InterPro" id="IPR055130">
    <property type="entry name" value="PreP_C"/>
</dbReference>
<dbReference type="GO" id="GO:0004222">
    <property type="term" value="F:metalloendopeptidase activity"/>
    <property type="evidence" value="ECO:0007669"/>
    <property type="project" value="TreeGrafter"/>
</dbReference>
<accession>A0A6G0WGZ1</accession>
<evidence type="ECO:0000259" key="1">
    <source>
        <dbReference type="SMART" id="SM01264"/>
    </source>
</evidence>
<reference evidence="2 3" key="1">
    <citation type="submission" date="2019-07" db="EMBL/GenBank/DDBJ databases">
        <title>Genomics analysis of Aphanomyces spp. identifies a new class of oomycete effector associated with host adaptation.</title>
        <authorList>
            <person name="Gaulin E."/>
        </authorList>
    </citation>
    <scope>NUCLEOTIDE SEQUENCE [LARGE SCALE GENOMIC DNA]</scope>
    <source>
        <strain evidence="2 3">ATCC 201684</strain>
    </source>
</reference>
<evidence type="ECO:0000313" key="2">
    <source>
        <dbReference type="EMBL" id="KAF0726428.1"/>
    </source>
</evidence>
<dbReference type="SUPFAM" id="SSF63411">
    <property type="entry name" value="LuxS/MPP-like metallohydrolase"/>
    <property type="match status" value="4"/>
</dbReference>
<protein>
    <recommendedName>
        <fullName evidence="1">Peptidase M16C associated domain-containing protein</fullName>
    </recommendedName>
</protein>
<comment type="caution">
    <text evidence="2">The sequence shown here is derived from an EMBL/GenBank/DDBJ whole genome shotgun (WGS) entry which is preliminary data.</text>
</comment>
<dbReference type="Pfam" id="PF22516">
    <property type="entry name" value="PreP_C"/>
    <property type="match status" value="1"/>
</dbReference>
<proteinExistence type="predicted"/>
<dbReference type="InterPro" id="IPR011249">
    <property type="entry name" value="Metalloenz_LuxS/M16"/>
</dbReference>
<evidence type="ECO:0000313" key="3">
    <source>
        <dbReference type="Proteomes" id="UP000481153"/>
    </source>
</evidence>
<dbReference type="AlphaFoldDB" id="A0A6G0WGZ1"/>
<organism evidence="2 3">
    <name type="scientific">Aphanomyces euteiches</name>
    <dbReference type="NCBI Taxonomy" id="100861"/>
    <lineage>
        <taxon>Eukaryota</taxon>
        <taxon>Sar</taxon>
        <taxon>Stramenopiles</taxon>
        <taxon>Oomycota</taxon>
        <taxon>Saprolegniomycetes</taxon>
        <taxon>Saprolegniales</taxon>
        <taxon>Verrucalvaceae</taxon>
        <taxon>Aphanomyces</taxon>
    </lineage>
</organism>
<dbReference type="PANTHER" id="PTHR43016">
    <property type="entry name" value="PRESEQUENCE PROTEASE"/>
    <property type="match status" value="1"/>
</dbReference>
<dbReference type="PANTHER" id="PTHR43016:SF13">
    <property type="entry name" value="PRESEQUENCE PROTEASE, MITOCHONDRIAL"/>
    <property type="match status" value="1"/>
</dbReference>
<dbReference type="Gene3D" id="3.30.830.10">
    <property type="entry name" value="Metalloenzyme, LuxS/M16 peptidase-like"/>
    <property type="match status" value="4"/>
</dbReference>
<dbReference type="VEuPathDB" id="FungiDB:AeMF1_019065"/>
<name>A0A6G0WGZ1_9STRA</name>